<dbReference type="PANTHER" id="PTHR13947:SF37">
    <property type="entry name" value="LD18367P"/>
    <property type="match status" value="1"/>
</dbReference>
<dbReference type="PROSITE" id="PS51186">
    <property type="entry name" value="GNAT"/>
    <property type="match status" value="1"/>
</dbReference>
<keyword evidence="1 3" id="KW-0808">Transferase</keyword>
<reference evidence="3 4" key="1">
    <citation type="submission" date="2019-08" db="EMBL/GenBank/DDBJ databases">
        <title>Bacillus genomes from the desert of Cuatro Cienegas, Coahuila.</title>
        <authorList>
            <person name="Olmedo-Alvarez G."/>
        </authorList>
    </citation>
    <scope>NUCLEOTIDE SEQUENCE [LARGE SCALE GENOMIC DNA]</scope>
    <source>
        <strain evidence="3 4">CH128b_4D</strain>
    </source>
</reference>
<dbReference type="EMBL" id="VTEG01000031">
    <property type="protein sequence ID" value="TYR95321.1"/>
    <property type="molecule type" value="Genomic_DNA"/>
</dbReference>
<dbReference type="SUPFAM" id="SSF55729">
    <property type="entry name" value="Acyl-CoA N-acyltransferases (Nat)"/>
    <property type="match status" value="1"/>
</dbReference>
<dbReference type="InterPro" id="IPR050769">
    <property type="entry name" value="NAT_camello-type"/>
</dbReference>
<dbReference type="RefSeq" id="WP_148955262.1">
    <property type="nucleotide sequence ID" value="NZ_VTEG01000031.1"/>
</dbReference>
<dbReference type="InterPro" id="IPR000182">
    <property type="entry name" value="GNAT_dom"/>
</dbReference>
<name>A0A5D4M153_9BACI</name>
<dbReference type="GO" id="GO:0008080">
    <property type="term" value="F:N-acetyltransferase activity"/>
    <property type="evidence" value="ECO:0007669"/>
    <property type="project" value="InterPro"/>
</dbReference>
<dbReference type="Gene3D" id="3.40.630.30">
    <property type="match status" value="1"/>
</dbReference>
<accession>A0A5D4M153</accession>
<dbReference type="PANTHER" id="PTHR13947">
    <property type="entry name" value="GNAT FAMILY N-ACETYLTRANSFERASE"/>
    <property type="match status" value="1"/>
</dbReference>
<dbReference type="Pfam" id="PF00583">
    <property type="entry name" value="Acetyltransf_1"/>
    <property type="match status" value="1"/>
</dbReference>
<proteinExistence type="predicted"/>
<evidence type="ECO:0000313" key="3">
    <source>
        <dbReference type="EMBL" id="TYR95321.1"/>
    </source>
</evidence>
<feature type="domain" description="N-acetyltransferase" evidence="2">
    <location>
        <begin position="1"/>
        <end position="147"/>
    </location>
</feature>
<dbReference type="Proteomes" id="UP000325182">
    <property type="component" value="Unassembled WGS sequence"/>
</dbReference>
<evidence type="ECO:0000313" key="4">
    <source>
        <dbReference type="Proteomes" id="UP000325182"/>
    </source>
</evidence>
<protein>
    <submittedName>
        <fullName evidence="3">GNAT family N-acetyltransferase</fullName>
    </submittedName>
</protein>
<dbReference type="AlphaFoldDB" id="A0A5D4M153"/>
<dbReference type="CDD" id="cd04301">
    <property type="entry name" value="NAT_SF"/>
    <property type="match status" value="1"/>
</dbReference>
<comment type="caution">
    <text evidence="3">The sequence shown here is derived from an EMBL/GenBank/DDBJ whole genome shotgun (WGS) entry which is preliminary data.</text>
</comment>
<organism evidence="3 4">
    <name type="scientific">Rossellomorea vietnamensis</name>
    <dbReference type="NCBI Taxonomy" id="218284"/>
    <lineage>
        <taxon>Bacteria</taxon>
        <taxon>Bacillati</taxon>
        <taxon>Bacillota</taxon>
        <taxon>Bacilli</taxon>
        <taxon>Bacillales</taxon>
        <taxon>Bacillaceae</taxon>
        <taxon>Rossellomorea</taxon>
    </lineage>
</organism>
<dbReference type="InterPro" id="IPR016181">
    <property type="entry name" value="Acyl_CoA_acyltransferase"/>
</dbReference>
<sequence>MKISLITEAQTEAAKNIVLQGFKERFGVIIDGLNPDLDDITGYYKTDKFFYVGVYKGELAATGGIIFEAPEEARIVRMSVLSPYRGLGLGRKMLMFLEEEANKRGARHLVLETNKEWSDAISFYRKNGYQQYRREAERIHFLKKSST</sequence>
<evidence type="ECO:0000256" key="1">
    <source>
        <dbReference type="ARBA" id="ARBA00022679"/>
    </source>
</evidence>
<evidence type="ECO:0000259" key="2">
    <source>
        <dbReference type="PROSITE" id="PS51186"/>
    </source>
</evidence>
<gene>
    <name evidence="3" type="ORF">FZC84_21730</name>
</gene>